<evidence type="ECO:0000256" key="1">
    <source>
        <dbReference type="SAM" id="MobiDB-lite"/>
    </source>
</evidence>
<dbReference type="RefSeq" id="WP_235000648.1">
    <property type="nucleotide sequence ID" value="NZ_FUWS01000001.1"/>
</dbReference>
<reference evidence="2 3" key="1">
    <citation type="submission" date="2017-02" db="EMBL/GenBank/DDBJ databases">
        <authorList>
            <person name="Peterson S.W."/>
        </authorList>
    </citation>
    <scope>NUCLEOTIDE SEQUENCE [LARGE SCALE GENOMIC DNA]</scope>
    <source>
        <strain evidence="2 3">DSM 45154</strain>
    </source>
</reference>
<dbReference type="PANTHER" id="PTHR34822:SF1">
    <property type="entry name" value="GRPB FAMILY PROTEIN"/>
    <property type="match status" value="1"/>
</dbReference>
<dbReference type="GO" id="GO:0016740">
    <property type="term" value="F:transferase activity"/>
    <property type="evidence" value="ECO:0007669"/>
    <property type="project" value="UniProtKB-KW"/>
</dbReference>
<evidence type="ECO:0000313" key="2">
    <source>
        <dbReference type="EMBL" id="SJZ43602.1"/>
    </source>
</evidence>
<name>A0A1T4KMD3_9ACTN</name>
<dbReference type="Pfam" id="PF04229">
    <property type="entry name" value="GrpB"/>
    <property type="match status" value="1"/>
</dbReference>
<sequence>MSAPGDQERDAPRRPMTPEEIEAANVGAAPRLNGRISLAEYDPRWPEVFAREAAPIAERLDGLDHRVEHVGSTSVPGLPAKPVIDMLLIVPDSADEAAYVPRLAEVGFALVIREPSWYEHRLLRKEGLDPSADSANLHVLSHGCPEIDRMLLFRDRLRADAADRRLYAETKRSLATRTWQYVQNYADKTDVVTRILRRAGLEG</sequence>
<dbReference type="SUPFAM" id="SSF81301">
    <property type="entry name" value="Nucleotidyltransferase"/>
    <property type="match status" value="1"/>
</dbReference>
<proteinExistence type="predicted"/>
<dbReference type="STRING" id="1122192.SAMN02745673_00455"/>
<dbReference type="InterPro" id="IPR043519">
    <property type="entry name" value="NT_sf"/>
</dbReference>
<evidence type="ECO:0000313" key="3">
    <source>
        <dbReference type="Proteomes" id="UP000190637"/>
    </source>
</evidence>
<dbReference type="AlphaFoldDB" id="A0A1T4KMD3"/>
<dbReference type="Proteomes" id="UP000190637">
    <property type="component" value="Unassembled WGS sequence"/>
</dbReference>
<dbReference type="EMBL" id="FUWS01000001">
    <property type="protein sequence ID" value="SJZ43602.1"/>
    <property type="molecule type" value="Genomic_DNA"/>
</dbReference>
<dbReference type="PANTHER" id="PTHR34822">
    <property type="entry name" value="GRPB DOMAIN PROTEIN (AFU_ORTHOLOGUE AFUA_1G01530)"/>
    <property type="match status" value="1"/>
</dbReference>
<dbReference type="InterPro" id="IPR007344">
    <property type="entry name" value="GrpB/CoaE"/>
</dbReference>
<dbReference type="Gene3D" id="3.30.460.10">
    <property type="entry name" value="Beta Polymerase, domain 2"/>
    <property type="match status" value="1"/>
</dbReference>
<feature type="compositionally biased region" description="Basic and acidic residues" evidence="1">
    <location>
        <begin position="1"/>
        <end position="17"/>
    </location>
</feature>
<feature type="region of interest" description="Disordered" evidence="1">
    <location>
        <begin position="1"/>
        <end position="26"/>
    </location>
</feature>
<organism evidence="2 3">
    <name type="scientific">Marinactinospora thermotolerans DSM 45154</name>
    <dbReference type="NCBI Taxonomy" id="1122192"/>
    <lineage>
        <taxon>Bacteria</taxon>
        <taxon>Bacillati</taxon>
        <taxon>Actinomycetota</taxon>
        <taxon>Actinomycetes</taxon>
        <taxon>Streptosporangiales</taxon>
        <taxon>Nocardiopsidaceae</taxon>
        <taxon>Marinactinospora</taxon>
    </lineage>
</organism>
<keyword evidence="3" id="KW-1185">Reference proteome</keyword>
<accession>A0A1T4KMD3</accession>
<protein>
    <submittedName>
        <fullName evidence="2">GrpB domain, predicted nucleotidyltransferase, UPF0157 family</fullName>
    </submittedName>
</protein>
<keyword evidence="2" id="KW-0808">Transferase</keyword>
<gene>
    <name evidence="2" type="ORF">SAMN02745673_00455</name>
</gene>